<sequence length="229" mass="25565">MTDRPIIFSAPMVQAILAGRKSMTRRVLKLPDWASEVSEIGDDGHTIWCVSRESGCIVPIVPQFLPHDRLWVREAHALVPYTAYAHSDGVEVTAHGGTYEAAIYRQGFDRSQGSIRWRPSTHMPRWASRITLIVTDVRVQRLQDISEADAVAEGVEMESADPPFYYVPGIWPHSITAVGIEEPGGRHAARSFAKFWDSLNAKRAPWDSNPWVVALTFTVHHGNIDQVAA</sequence>
<organism evidence="1 2">
    <name type="scientific">Paracoccus phage Shpa</name>
    <dbReference type="NCBI Taxonomy" id="1647282"/>
    <lineage>
        <taxon>Viruses</taxon>
        <taxon>Duplodnaviria</taxon>
        <taxon>Heunggongvirae</taxon>
        <taxon>Uroviricota</taxon>
        <taxon>Caudoviricetes</taxon>
        <taxon>Vhulanivirus</taxon>
        <taxon>Vhulanivirus Shpa</taxon>
    </lineage>
</organism>
<dbReference type="Proteomes" id="UP000223061">
    <property type="component" value="Segment"/>
</dbReference>
<gene>
    <name evidence="1" type="ORF">Shpa_32</name>
</gene>
<reference evidence="1 2" key="1">
    <citation type="submission" date="2015-04" db="EMBL/GenBank/DDBJ databases">
        <title>Isolation and characterization of bacteriophages from East Africa Rift Valley soda lakes.</title>
        <authorList>
            <person name="van Zyl L.J."/>
            <person name="Nemavhulani S."/>
            <person name="Cowan D.A."/>
            <person name="Trindade M.I."/>
        </authorList>
    </citation>
    <scope>NUCLEOTIDE SEQUENCE [LARGE SCALE GENOMIC DNA]</scope>
</reference>
<name>A0A0U2BXG7_9CAUD</name>
<keyword evidence="2" id="KW-1185">Reference proteome</keyword>
<dbReference type="OrthoDB" id="12640at10239"/>
<evidence type="ECO:0000313" key="1">
    <source>
        <dbReference type="EMBL" id="AKG94543.1"/>
    </source>
</evidence>
<accession>A0A0U2BXG7</accession>
<proteinExistence type="predicted"/>
<dbReference type="EMBL" id="KR072689">
    <property type="protein sequence ID" value="AKG94543.1"/>
    <property type="molecule type" value="Genomic_DNA"/>
</dbReference>
<protein>
    <submittedName>
        <fullName evidence="1">Uncharacterized protein</fullName>
    </submittedName>
</protein>
<evidence type="ECO:0000313" key="2">
    <source>
        <dbReference type="Proteomes" id="UP000223061"/>
    </source>
</evidence>